<dbReference type="AlphaFoldDB" id="A0A328BP66"/>
<dbReference type="Proteomes" id="UP000249524">
    <property type="component" value="Unassembled WGS sequence"/>
</dbReference>
<dbReference type="InterPro" id="IPR002591">
    <property type="entry name" value="Phosphodiest/P_Trfase"/>
</dbReference>
<dbReference type="RefSeq" id="WP_111275323.1">
    <property type="nucleotide sequence ID" value="NZ_QFYS01000002.1"/>
</dbReference>
<comment type="caution">
    <text evidence="2">The sequence shown here is derived from an EMBL/GenBank/DDBJ whole genome shotgun (WGS) entry which is preliminary data.</text>
</comment>
<evidence type="ECO:0000313" key="3">
    <source>
        <dbReference type="Proteomes" id="UP000249524"/>
    </source>
</evidence>
<evidence type="ECO:0000313" key="2">
    <source>
        <dbReference type="EMBL" id="RAK67714.1"/>
    </source>
</evidence>
<accession>A0A328BP66</accession>
<name>A0A328BP66_9CAUL</name>
<organism evidence="2 3">
    <name type="scientific">Phenylobacterium kunshanense</name>
    <dbReference type="NCBI Taxonomy" id="1445034"/>
    <lineage>
        <taxon>Bacteria</taxon>
        <taxon>Pseudomonadati</taxon>
        <taxon>Pseudomonadota</taxon>
        <taxon>Alphaproteobacteria</taxon>
        <taxon>Caulobacterales</taxon>
        <taxon>Caulobacteraceae</taxon>
        <taxon>Phenylobacterium</taxon>
    </lineage>
</organism>
<dbReference type="InterPro" id="IPR017850">
    <property type="entry name" value="Alkaline_phosphatase_core_sf"/>
</dbReference>
<dbReference type="Gene3D" id="3.40.720.10">
    <property type="entry name" value="Alkaline Phosphatase, subunit A"/>
    <property type="match status" value="1"/>
</dbReference>
<gene>
    <name evidence="2" type="ORF">DJ019_07375</name>
</gene>
<proteinExistence type="predicted"/>
<keyword evidence="3" id="KW-1185">Reference proteome</keyword>
<feature type="signal peptide" evidence="1">
    <location>
        <begin position="1"/>
        <end position="22"/>
    </location>
</feature>
<protein>
    <submittedName>
        <fullName evidence="2">Phosphoglyceromutase</fullName>
    </submittedName>
</protein>
<feature type="chain" id="PRO_5016460556" evidence="1">
    <location>
        <begin position="23"/>
        <end position="355"/>
    </location>
</feature>
<reference evidence="2 3" key="1">
    <citation type="submission" date="2018-05" db="EMBL/GenBank/DDBJ databases">
        <authorList>
            <person name="Lanie J.A."/>
            <person name="Ng W.-L."/>
            <person name="Kazmierczak K.M."/>
            <person name="Andrzejewski T.M."/>
            <person name="Davidsen T.M."/>
            <person name="Wayne K.J."/>
            <person name="Tettelin H."/>
            <person name="Glass J.I."/>
            <person name="Rusch D."/>
            <person name="Podicherti R."/>
            <person name="Tsui H.-C.T."/>
            <person name="Winkler M.E."/>
        </authorList>
    </citation>
    <scope>NUCLEOTIDE SEQUENCE [LARGE SCALE GENOMIC DNA]</scope>
    <source>
        <strain evidence="2 3">BUT-10</strain>
    </source>
</reference>
<dbReference type="Pfam" id="PF01663">
    <property type="entry name" value="Phosphodiest"/>
    <property type="match status" value="1"/>
</dbReference>
<sequence length="355" mass="38650">MRGAIILIAWLLALLAPASAGAAERRLVLVTLDGLDWTEVFRGADPQRAADKAFVHEAALVKPFVEAADRRRALMPFLADVVGRQGVLIGDRDHGSCMAVANDKWFSYPGYNEILTGRPDPAITSNEHGPNRNVTVLEWLNRRPEFAGRVQAVGSWRTFRDIINPERSGVPVNAGWEDAPTASPAEAAIARMQQGAPRIWATVRLDMLTHAYALEALKRTRPKVLYIAYGETDDFAHEGRYDLTLGAAQRTDAFIAELWRTLQSDPDYAGRTTLIVTTDHGRGKGKADAWKHHGRPIFAESDATWTAIIGPDIAPGAQVAGCAGSNQIAATALKALGVDWRAYDPAAGAPLEIFR</sequence>
<dbReference type="EMBL" id="QFYS01000002">
    <property type="protein sequence ID" value="RAK67714.1"/>
    <property type="molecule type" value="Genomic_DNA"/>
</dbReference>
<evidence type="ECO:0000256" key="1">
    <source>
        <dbReference type="SAM" id="SignalP"/>
    </source>
</evidence>
<dbReference type="OrthoDB" id="9791578at2"/>
<keyword evidence="1" id="KW-0732">Signal</keyword>
<dbReference type="SUPFAM" id="SSF53649">
    <property type="entry name" value="Alkaline phosphatase-like"/>
    <property type="match status" value="1"/>
</dbReference>